<dbReference type="PANTHER" id="PTHR43032:SF4">
    <property type="entry name" value="OXIDOREDUCTASE MOLYBDOPTERIN-BINDING DOMAIN-CONTAINING PROTEIN"/>
    <property type="match status" value="1"/>
</dbReference>
<evidence type="ECO:0000313" key="3">
    <source>
        <dbReference type="EMBL" id="MFC0270950.1"/>
    </source>
</evidence>
<dbReference type="InterPro" id="IPR036374">
    <property type="entry name" value="OxRdtase_Mopterin-bd_sf"/>
</dbReference>
<comment type="caution">
    <text evidence="3">The sequence shown here is derived from an EMBL/GenBank/DDBJ whole genome shotgun (WGS) entry which is preliminary data.</text>
</comment>
<feature type="region of interest" description="Disordered" evidence="1">
    <location>
        <begin position="1"/>
        <end position="20"/>
    </location>
</feature>
<evidence type="ECO:0000313" key="4">
    <source>
        <dbReference type="Proteomes" id="UP001589854"/>
    </source>
</evidence>
<dbReference type="Pfam" id="PF00174">
    <property type="entry name" value="Oxidored_molyb"/>
    <property type="match status" value="1"/>
</dbReference>
<evidence type="ECO:0000256" key="1">
    <source>
        <dbReference type="SAM" id="MobiDB-lite"/>
    </source>
</evidence>
<dbReference type="Proteomes" id="UP001589854">
    <property type="component" value="Unassembled WGS sequence"/>
</dbReference>
<protein>
    <submittedName>
        <fullName evidence="3">Sulfite oxidase-like oxidoreductase</fullName>
    </submittedName>
</protein>
<feature type="domain" description="Oxidoreductase molybdopterin-binding" evidence="2">
    <location>
        <begin position="31"/>
        <end position="178"/>
    </location>
</feature>
<reference evidence="3 4" key="1">
    <citation type="submission" date="2024-09" db="EMBL/GenBank/DDBJ databases">
        <authorList>
            <person name="Sun Q."/>
            <person name="Mori K."/>
        </authorList>
    </citation>
    <scope>NUCLEOTIDE SEQUENCE [LARGE SCALE GENOMIC DNA]</scope>
    <source>
        <strain evidence="3 4">CCM 7228</strain>
    </source>
</reference>
<evidence type="ECO:0000259" key="2">
    <source>
        <dbReference type="Pfam" id="PF00174"/>
    </source>
</evidence>
<sequence length="198" mass="22940">MYFGKQRKAEGSNRIPPNQNVTTKFPVLHAGNVPHYEDLSKWNLQVYGLVSTPKLFSYEDLMSLTQAEVSDDIHCVTGWSKLDTSWQGVKTTEIVREVGIKEKAKYVILHAEEGWTTNLPLEDFLKETSLLAHSFGGKPLTPEHGFPLRAVIPHLYFWKSAKWLRGIQFTEHNHPGFWERNGYHMEGDPWKEQRMSWD</sequence>
<dbReference type="CDD" id="cd02109">
    <property type="entry name" value="arch_bact_SO_family_Moco"/>
    <property type="match status" value="1"/>
</dbReference>
<gene>
    <name evidence="3" type="ORF">ACFFIX_05750</name>
</gene>
<dbReference type="InterPro" id="IPR000572">
    <property type="entry name" value="OxRdtase_Mopterin-bd_dom"/>
</dbReference>
<accession>A0ABV6GBA2</accession>
<dbReference type="SUPFAM" id="SSF56524">
    <property type="entry name" value="Oxidoreductase molybdopterin-binding domain"/>
    <property type="match status" value="1"/>
</dbReference>
<name>A0ABV6GBA2_9BACI</name>
<keyword evidence="4" id="KW-1185">Reference proteome</keyword>
<proteinExistence type="predicted"/>
<dbReference type="RefSeq" id="WP_378931488.1">
    <property type="nucleotide sequence ID" value="NZ_JBHLVO010000003.1"/>
</dbReference>
<dbReference type="EMBL" id="JBHLVO010000003">
    <property type="protein sequence ID" value="MFC0270950.1"/>
    <property type="molecule type" value="Genomic_DNA"/>
</dbReference>
<dbReference type="PANTHER" id="PTHR43032">
    <property type="entry name" value="PROTEIN-METHIONINE-SULFOXIDE REDUCTASE"/>
    <property type="match status" value="1"/>
</dbReference>
<organism evidence="3 4">
    <name type="scientific">Metabacillus herbersteinensis</name>
    <dbReference type="NCBI Taxonomy" id="283816"/>
    <lineage>
        <taxon>Bacteria</taxon>
        <taxon>Bacillati</taxon>
        <taxon>Bacillota</taxon>
        <taxon>Bacilli</taxon>
        <taxon>Bacillales</taxon>
        <taxon>Bacillaceae</taxon>
        <taxon>Metabacillus</taxon>
    </lineage>
</organism>
<dbReference type="Gene3D" id="3.90.420.10">
    <property type="entry name" value="Oxidoreductase, molybdopterin-binding domain"/>
    <property type="match status" value="1"/>
</dbReference>